<feature type="compositionally biased region" description="Polar residues" evidence="1">
    <location>
        <begin position="519"/>
        <end position="534"/>
    </location>
</feature>
<dbReference type="PROSITE" id="PS50021">
    <property type="entry name" value="CH"/>
    <property type="match status" value="1"/>
</dbReference>
<evidence type="ECO:0000256" key="1">
    <source>
        <dbReference type="SAM" id="MobiDB-lite"/>
    </source>
</evidence>
<evidence type="ECO:0000313" key="3">
    <source>
        <dbReference type="EnsemblMetazoa" id="SMAR010846-PA"/>
    </source>
</evidence>
<protein>
    <recommendedName>
        <fullName evidence="2">Calponin-homology (CH) domain-containing protein</fullName>
    </recommendedName>
</protein>
<reference evidence="4" key="1">
    <citation type="submission" date="2011-05" db="EMBL/GenBank/DDBJ databases">
        <authorList>
            <person name="Richards S.R."/>
            <person name="Qu J."/>
            <person name="Jiang H."/>
            <person name="Jhangiani S.N."/>
            <person name="Agravi P."/>
            <person name="Goodspeed R."/>
            <person name="Gross S."/>
            <person name="Mandapat C."/>
            <person name="Jackson L."/>
            <person name="Mathew T."/>
            <person name="Pu L."/>
            <person name="Thornton R."/>
            <person name="Saada N."/>
            <person name="Wilczek-Boney K.B."/>
            <person name="Lee S."/>
            <person name="Kovar C."/>
            <person name="Wu Y."/>
            <person name="Scherer S.E."/>
            <person name="Worley K.C."/>
            <person name="Muzny D.M."/>
            <person name="Gibbs R."/>
        </authorList>
    </citation>
    <scope>NUCLEOTIDE SEQUENCE</scope>
    <source>
        <strain evidence="4">Brora</strain>
    </source>
</reference>
<accession>T1JAS5</accession>
<dbReference type="Pfam" id="PF26579">
    <property type="entry name" value="Ig_CFAP47"/>
    <property type="match status" value="1"/>
</dbReference>
<proteinExistence type="predicted"/>
<dbReference type="PhylomeDB" id="T1JAS5"/>
<dbReference type="GO" id="GO:0060271">
    <property type="term" value="P:cilium assembly"/>
    <property type="evidence" value="ECO:0007669"/>
    <property type="project" value="TreeGrafter"/>
</dbReference>
<sequence>MANRLALLMKQCTNYHSPGLQLIPSVFEFSDPQAGVTYKKSMKFTNLSKRPIRLLFKNRIDNQAFQLHAPTDPLILPSGLTVTILLEFTCKNCLDEIKSSLIVYVSDEPLAIPILVQNSKPSMDVTRFVDFGKVIADGRIIISKLYVSNWGEKLGNCYINYTGSPLICIHEMTLSVPPNLIREVAIELRAFKACKLREILKVKLEGRCVIDVQVWAETVEPSLQLLNEKTKENIKCIKFGSVYYGSMALSTALLYNNSPEHTSFITVLDVSKKILSESNNASSSKDKLLDPTNMFSVMQNEGTLRPYEYTRLYFKFSPRFLLPKRAWTCLEKFHQPPRKDYTVYVSIQPVGLGGTLLAHNRKNEIEVGCIATVLPIDVCFYPNRVHFEVKTAGEIVEKKVKFTNMSAILPLHFCIKPAGFIRTKPKEGVLKPHEMVEILVTIKPDHFGKFKAYIPFDIYGYTCDDQAPNDLIFTPINTLYYECIGLVHVIEQSMKPKSDIVIDVEEEKAVLVSTKKQKSSPSLPQLNESTERSFSVKSLNQTRVSRTIFTRTRKHKASESDKKLKFLHQGDARTKIKPEEMKFLSKEDMGIVPHAGLKSPDIHMERDFFSDEENQFLSTLEAKKNRLSPDLNMPMTKFELSRERESIGLKAVSGGLKTYPETSQEKVECKLRLTPSQVYLVIVGPAYLNFGDVCENSTNTSKLLAMNCLTNHVLISFVLSCCEVKFGCPLTMVLPPKSHTEIPIDFEPKKLENFHKSIKYFINCCHEGHIVVAARVVKPMLIFHPRHLVIEANLTRNAVDGYHAIVTLTNPLNHPAKFEWQLYDEEESPYNISPKTGYVDAYCSIDCEVVYSLAKDGFEGQFILNVEGGEESILECHAQLDPAKVIAVDENIGLGPLAFHLPIEKMCILKNTGMCHAFYQMAAVQMPSPSLTPAKGILSAMDLKELKLRLCPDVMGKVDQRLYLNIKNGKTVEFKITGQVEPPLVEMSQNTFNFRTVPCGGWKSLPCVITNKGKTRAELEFDFRGYVDFSVIFHRQKGVAVSNPLETKDVQKVYKTEILSGEAINVEICFHPVELAAYDFTLTLDINKISSFLNYDKKVSIVKMSQSKKTDAGKLPGGGKVTSDHYAMKKTLTSYEISLPLYHISAVAIPQMISIIPPKVRIEMKKKAKMGFGSAVVKVTNLTDKTLPWFLNVSQCSPPMDEPIFLFIVEQETPDKFNIGCELSPGGSINMRISFHPVEAGVLYRCKIPIIVRTMPHPVGFLSIEGILLVPKLIINPPEIILPIVPLNITVHAQFYLNLFDHETISITSVDYPRLPYFTKTGAQDDTWPAPHLEVLFPNGNTVRQNPSSTDQKCSLAMLLSFRSLRPVFFSTVVLLKASDGNQFPIPISGGSENCMLTSIFLLQQWRPSIHISLPDSDVNPELMALVCSITNTTAGKSISSDSSFDLAKSEYHSSDSVTIISFDSGDSSSITTIPTSIDQRSLFLDESSSDSTSSSSSVCRVTVDDPLTVIVERWFSVHGFPSGMYPIKLPESMTRALFYTQMQESRTLKLAPLSKLYSTIFDCIHTLTGRMVLTNVKITLSVDPVERANQLHSQTDCLIRFLQAQNGCLSGIKPEYLLSYKNYLIWLRYKSSNESLKVYPPSSELDRDAFREISTRCWTQYLLQIYKTLVLYRICRQTYSSIEIPRSDGSINSISLIGITQFSSNLYSSSERIILIWLNKLYESELDNLSRLTVGEKPTKRWIINFDTNLMDSLPFAAIFSAYASIIIENKLRDMYGRPTTPEQIRHNATRIVSMLEDLGKEYDIKATDIINPHPVAMLMFSVFLFERIPNLLPKATILFRGYLNVPVIKQMILTNPGTKIIGFKTVIAGPGKRNYMCTHSQFTIAPNGKFSISIECRNKHINPGPAVVHLQAKRIGPTPGTSLVFNLDAKLTYAQPVDIINIDSNCYDQKLKVVRIKNSFNEGGIFNISLHECMYKEDELAYNPENQCELIRFFHCSKSEIFLDPKGSTDLNILFTPLLMNKRQCFIIFSNEKIGDFIYSIVGDVSLPSQMPYTGDIDMMTGKNAGEEYLKGDGIIHVNCTVGDNCIVQLPIPFENVVLTKALVQASQMYLTSPEYVKRQGTDTLETESLLNMFSALLYNYASDVLPNEYLEKTDANEKLFQVEMDCEKFEYSISHKVVAPDYKKPCPFSKHPRCMPNKDVQQYSNLLIIKIQPIVHGYVLSRLILKSPRDIRVYQIQLCVNSKIPLAFLEFSTPAHQAIAQDIPITNITTFDWSLTAHIEGRGFSGPQKLDVPSHSSQNYSLVFWPMKESTVEGSLKFVNEFDGMEYNFNLLGKALHPYPFVSHTFLCQARQMIRKDIEVPNITLKKFTFQVESDLIFLSGPPTISVPPLCKGIYPLEIYCLTSGHFAGTLSFRVIPTDHEIDSDGDELEDGAAIQDDSEDWIGYIVWASLDITASPAAAEKSITISCNLMESTILDTTIRNPTIDLMLLSVQIEGEGLSGSNIMQVASGKKEVYRLTYTPLRIGHADGRTITETLVLKNCCNEQVSVDVLYADTLNYTFGEGEVVLILPPSSEVPVVYRFTPSGIQRFKNKFTFSSRQLGDIIFYVQGIGLYPADTINIYINTPLGMTNSYTINFLNPTVFDANAKITFKEPGRDRSDTCFTIPLEHLEGIFLKGRAEFQIPIFFRARHMREYKAMLLVSLQRADKKLWLFLDQDKEQPKEVVWTYHIYGIPEYTIDRKQRILKCQAKKVLVEQLALHLHHCVPPSSNQGISLGSERFTYQIQVPGKESLLNNFTKVSLDRESWDCKSNVAELVFRIEFFPLVTMKVNAPFTIRSTAGGIWKLPLSFIATEPDADNNIVIKAIDSDPKFNIYEIRLRSPTERAVPFHAYFLPKSDNDFKIYPESGMLPGINSEPLKITVAYIPKNYVKVSKAKLMIQAEECEWLYDILGYPPQYKPPVTQSVT</sequence>
<dbReference type="eggNOG" id="ENOG502QQ4Q">
    <property type="taxonomic scope" value="Eukaryota"/>
</dbReference>
<dbReference type="Gene3D" id="2.60.40.10">
    <property type="entry name" value="Immunoglobulins"/>
    <property type="match status" value="2"/>
</dbReference>
<keyword evidence="4" id="KW-1185">Reference proteome</keyword>
<feature type="domain" description="Calponin-homology (CH)" evidence="2">
    <location>
        <begin position="1709"/>
        <end position="1831"/>
    </location>
</feature>
<dbReference type="GO" id="GO:0005929">
    <property type="term" value="C:cilium"/>
    <property type="evidence" value="ECO:0007669"/>
    <property type="project" value="TreeGrafter"/>
</dbReference>
<organism evidence="3 4">
    <name type="scientific">Strigamia maritima</name>
    <name type="common">European centipede</name>
    <name type="synonym">Geophilus maritimus</name>
    <dbReference type="NCBI Taxonomy" id="126957"/>
    <lineage>
        <taxon>Eukaryota</taxon>
        <taxon>Metazoa</taxon>
        <taxon>Ecdysozoa</taxon>
        <taxon>Arthropoda</taxon>
        <taxon>Myriapoda</taxon>
        <taxon>Chilopoda</taxon>
        <taxon>Pleurostigmophora</taxon>
        <taxon>Geophilomorpha</taxon>
        <taxon>Linotaeniidae</taxon>
        <taxon>Strigamia</taxon>
    </lineage>
</organism>
<dbReference type="InterPro" id="IPR036872">
    <property type="entry name" value="CH_dom_sf"/>
</dbReference>
<dbReference type="STRING" id="126957.T1JAS5"/>
<feature type="region of interest" description="Disordered" evidence="1">
    <location>
        <begin position="515"/>
        <end position="534"/>
    </location>
</feature>
<dbReference type="Gene3D" id="1.10.418.10">
    <property type="entry name" value="Calponin-like domain"/>
    <property type="match status" value="1"/>
</dbReference>
<dbReference type="HOGENOM" id="CLU_225676_0_0_1"/>
<dbReference type="PANTHER" id="PTHR45912:SF3">
    <property type="entry name" value="CILIA- AND FLAGELLA-ASSOCIATED PROTEIN 47"/>
    <property type="match status" value="1"/>
</dbReference>
<dbReference type="Pfam" id="PF24529">
    <property type="entry name" value="CFAP47"/>
    <property type="match status" value="1"/>
</dbReference>
<dbReference type="EnsemblMetazoa" id="SMAR010846-RA">
    <property type="protein sequence ID" value="SMAR010846-PA"/>
    <property type="gene ID" value="SMAR010846"/>
</dbReference>
<dbReference type="SUPFAM" id="SSF47576">
    <property type="entry name" value="Calponin-homology domain, CH-domain"/>
    <property type="match status" value="1"/>
</dbReference>
<dbReference type="Proteomes" id="UP000014500">
    <property type="component" value="Unassembled WGS sequence"/>
</dbReference>
<dbReference type="InterPro" id="IPR058952">
    <property type="entry name" value="Ig_CFAP47"/>
</dbReference>
<evidence type="ECO:0000313" key="4">
    <source>
        <dbReference type="Proteomes" id="UP000014500"/>
    </source>
</evidence>
<evidence type="ECO:0000259" key="2">
    <source>
        <dbReference type="PROSITE" id="PS50021"/>
    </source>
</evidence>
<dbReference type="PANTHER" id="PTHR45912">
    <property type="entry name" value="CILIA- AND FLAGELLA-ASSOCIATED PROTEIN 47"/>
    <property type="match status" value="1"/>
</dbReference>
<dbReference type="OMA" id="PMTNEAK"/>
<name>T1JAS5_STRMM</name>
<dbReference type="InterPro" id="IPR001715">
    <property type="entry name" value="CH_dom"/>
</dbReference>
<dbReference type="InterPro" id="IPR013783">
    <property type="entry name" value="Ig-like_fold"/>
</dbReference>
<dbReference type="EMBL" id="JH432004">
    <property type="status" value="NOT_ANNOTATED_CDS"/>
    <property type="molecule type" value="Genomic_DNA"/>
</dbReference>
<reference evidence="3" key="2">
    <citation type="submission" date="2015-02" db="UniProtKB">
        <authorList>
            <consortium name="EnsemblMetazoa"/>
        </authorList>
    </citation>
    <scope>IDENTIFICATION</scope>
</reference>
<dbReference type="InterPro" id="IPR056343">
    <property type="entry name" value="CFAP47_dom"/>
</dbReference>